<dbReference type="PANTHER" id="PTHR31342:SF43">
    <property type="entry name" value="F11A17.16"/>
    <property type="match status" value="1"/>
</dbReference>
<feature type="coiled-coil region" evidence="2">
    <location>
        <begin position="497"/>
        <end position="552"/>
    </location>
</feature>
<dbReference type="GO" id="GO:0055028">
    <property type="term" value="C:cortical microtubule"/>
    <property type="evidence" value="ECO:0007669"/>
    <property type="project" value="TreeGrafter"/>
</dbReference>
<evidence type="ECO:0000313" key="5">
    <source>
        <dbReference type="Proteomes" id="UP000501690"/>
    </source>
</evidence>
<feature type="compositionally biased region" description="Polar residues" evidence="3">
    <location>
        <begin position="1"/>
        <end position="11"/>
    </location>
</feature>
<protein>
    <recommendedName>
        <fullName evidence="6">Protein CHUP1, chloroplastic</fullName>
    </recommendedName>
</protein>
<evidence type="ECO:0000256" key="2">
    <source>
        <dbReference type="SAM" id="Coils"/>
    </source>
</evidence>
<feature type="region of interest" description="Disordered" evidence="3">
    <location>
        <begin position="620"/>
        <end position="670"/>
    </location>
</feature>
<gene>
    <name evidence="4" type="ORF">DEO72_LG2g468</name>
</gene>
<keyword evidence="1 2" id="KW-0175">Coiled coil</keyword>
<evidence type="ECO:0000256" key="1">
    <source>
        <dbReference type="ARBA" id="ARBA00023054"/>
    </source>
</evidence>
<proteinExistence type="predicted"/>
<feature type="compositionally biased region" description="Pro residues" evidence="3">
    <location>
        <begin position="651"/>
        <end position="663"/>
    </location>
</feature>
<dbReference type="Proteomes" id="UP000501690">
    <property type="component" value="Linkage Group LG2"/>
</dbReference>
<reference evidence="4 5" key="1">
    <citation type="submission" date="2019-04" db="EMBL/GenBank/DDBJ databases">
        <title>An improved genome assembly and genetic linkage map for asparagus bean, Vigna unguiculata ssp. sesquipedialis.</title>
        <authorList>
            <person name="Xia Q."/>
            <person name="Zhang R."/>
            <person name="Dong Y."/>
        </authorList>
    </citation>
    <scope>NUCLEOTIDE SEQUENCE [LARGE SCALE GENOMIC DNA]</scope>
    <source>
        <tissue evidence="4">Leaf</tissue>
    </source>
</reference>
<feature type="compositionally biased region" description="Low complexity" evidence="3">
    <location>
        <begin position="42"/>
        <end position="52"/>
    </location>
</feature>
<evidence type="ECO:0000256" key="3">
    <source>
        <dbReference type="SAM" id="MobiDB-lite"/>
    </source>
</evidence>
<sequence>MKQKTPSSPITARTALKKQGDNNNNNNNKSLQSPSQPRLRASSKAPKSPPESSTRDKSVPPDLKDDSRAKRGAAVGSRKGREAEEAKVVVVSRPRRRLGDFGLRKSGDDDPDGKKMKELQDKLEVSDNLIKSLQSEVLALKEELDRVKSLNVELESQNTKLTRNLAAAEAKEATVGTGNSGKKEPIIGEHQSPKFKDIQKLIADKLELSRVKKDGTPEVNFAKASIPSPTRSFSIHETKSIGRKSPPNMCLQPPPPPPIIGRNSAPSTCQQPPPPPPPPPIPSRPSARLSNTQKGAAIVELFHSLKNKDGKIDSKGPVNHQRPVVISAHSSIVGEIQNRSAHLLAIRTDIETKGEFVNDLIKKVVDAAFTDIEEVLKPFSVMKQKTPSSPITARTALKKQGDNNNNNNNKSLQSPSQPRLRASSKAPKSPPESSTRDKSVPPDLKDDSRAKRGAAVGSRKGREAEEAKVVVVSRPRRRLGDFGLRKSGDDDPDGKKMKELQDKLEVSDNLIKSLQSEVLALKEELDRVKSLNVELESQNTKLTRNLAAAEAKEATVGTGNSGKEPIIGEHQSPKFKDIQKLIADKLELSRVKKDGTPEVNFAKASIPSPTRSFSIHETKSIGRKSPPNMCLQPPPPPPIIGRNSAPSTCQQPPPPPPPPPIPSRPSARLSNTQKGAAIVELFHSLKNKDGKIDSKGPVNHQRPVVISAHSSIVGEIQNRSAHLLAIRTDIETKGEFVNDLIKKVVDAAFTDIEEVLKFVNWLDGKLSSLADERAVLKHFKWPEKKADALREAAIEYHELKMLEQEISSYKDDPDIPCGAALKKMATLLDKSERRIQRLIMLRSSVIHSYQVYNIPTAWMLDSGIMSNIKQASMTLVKMYMKRVTIELESVRNSDRESIQDSLLLQGVHFAYRAHQFAGGLDSETMCCFEEIRQRVPGHLAGSRELLAGIP</sequence>
<feature type="compositionally biased region" description="Low complexity" evidence="3">
    <location>
        <begin position="423"/>
        <end position="433"/>
    </location>
</feature>
<keyword evidence="5" id="KW-1185">Reference proteome</keyword>
<name>A0A4D6KXE5_VIGUN</name>
<feature type="region of interest" description="Disordered" evidence="3">
    <location>
        <begin position="240"/>
        <end position="290"/>
    </location>
</feature>
<feature type="coiled-coil region" evidence="2">
    <location>
        <begin position="116"/>
        <end position="171"/>
    </location>
</feature>
<dbReference type="GO" id="GO:0072699">
    <property type="term" value="P:protein localization to cortical microtubule cytoskeleton"/>
    <property type="evidence" value="ECO:0007669"/>
    <property type="project" value="TreeGrafter"/>
</dbReference>
<dbReference type="SUPFAM" id="SSF101447">
    <property type="entry name" value="Formin homology 2 domain (FH2 domain)"/>
    <property type="match status" value="1"/>
</dbReference>
<feature type="region of interest" description="Disordered" evidence="3">
    <location>
        <begin position="172"/>
        <end position="192"/>
    </location>
</feature>
<feature type="compositionally biased region" description="Basic and acidic residues" evidence="3">
    <location>
        <begin position="97"/>
        <end position="115"/>
    </location>
</feature>
<dbReference type="AlphaFoldDB" id="A0A4D6KXE5"/>
<dbReference type="EMBL" id="CP039346">
    <property type="protein sequence ID" value="QCD80149.1"/>
    <property type="molecule type" value="Genomic_DNA"/>
</dbReference>
<dbReference type="InterPro" id="IPR040265">
    <property type="entry name" value="CHUP1/IPGA1-like"/>
</dbReference>
<accession>A0A4D6KXE5</accession>
<feature type="region of interest" description="Disordered" evidence="3">
    <location>
        <begin position="398"/>
        <end position="469"/>
    </location>
</feature>
<feature type="compositionally biased region" description="Basic and acidic residues" evidence="3">
    <location>
        <begin position="53"/>
        <end position="69"/>
    </location>
</feature>
<organism evidence="4 5">
    <name type="scientific">Vigna unguiculata</name>
    <name type="common">Cowpea</name>
    <dbReference type="NCBI Taxonomy" id="3917"/>
    <lineage>
        <taxon>Eukaryota</taxon>
        <taxon>Viridiplantae</taxon>
        <taxon>Streptophyta</taxon>
        <taxon>Embryophyta</taxon>
        <taxon>Tracheophyta</taxon>
        <taxon>Spermatophyta</taxon>
        <taxon>Magnoliopsida</taxon>
        <taxon>eudicotyledons</taxon>
        <taxon>Gunneridae</taxon>
        <taxon>Pentapetalae</taxon>
        <taxon>rosids</taxon>
        <taxon>fabids</taxon>
        <taxon>Fabales</taxon>
        <taxon>Fabaceae</taxon>
        <taxon>Papilionoideae</taxon>
        <taxon>50 kb inversion clade</taxon>
        <taxon>NPAAA clade</taxon>
        <taxon>indigoferoid/millettioid clade</taxon>
        <taxon>Phaseoleae</taxon>
        <taxon>Vigna</taxon>
    </lineage>
</organism>
<evidence type="ECO:0000313" key="4">
    <source>
        <dbReference type="EMBL" id="QCD80149.1"/>
    </source>
</evidence>
<feature type="compositionally biased region" description="Basic and acidic residues" evidence="3">
    <location>
        <begin position="434"/>
        <end position="450"/>
    </location>
</feature>
<dbReference type="PANTHER" id="PTHR31342">
    <property type="entry name" value="PROTEIN CHUP1, CHLOROPLASTIC"/>
    <property type="match status" value="1"/>
</dbReference>
<feature type="compositionally biased region" description="Basic and acidic residues" evidence="3">
    <location>
        <begin position="181"/>
        <end position="192"/>
    </location>
</feature>
<feature type="region of interest" description="Disordered" evidence="3">
    <location>
        <begin position="1"/>
        <end position="115"/>
    </location>
</feature>
<evidence type="ECO:0008006" key="6">
    <source>
        <dbReference type="Google" id="ProtNLM"/>
    </source>
</evidence>
<feature type="compositionally biased region" description="Pro residues" evidence="3">
    <location>
        <begin position="271"/>
        <end position="283"/>
    </location>
</feature>